<evidence type="ECO:0000313" key="2">
    <source>
        <dbReference type="EMBL" id="RKG88416.1"/>
    </source>
</evidence>
<evidence type="ECO:0000256" key="1">
    <source>
        <dbReference type="SAM" id="MobiDB-lite"/>
    </source>
</evidence>
<organism evidence="2 3">
    <name type="scientific">Corallococcus terminator</name>
    <dbReference type="NCBI Taxonomy" id="2316733"/>
    <lineage>
        <taxon>Bacteria</taxon>
        <taxon>Pseudomonadati</taxon>
        <taxon>Myxococcota</taxon>
        <taxon>Myxococcia</taxon>
        <taxon>Myxococcales</taxon>
        <taxon>Cystobacterineae</taxon>
        <taxon>Myxococcaceae</taxon>
        <taxon>Corallococcus</taxon>
    </lineage>
</organism>
<protein>
    <submittedName>
        <fullName evidence="2">Uncharacterized protein</fullName>
    </submittedName>
</protein>
<dbReference type="Proteomes" id="UP000268094">
    <property type="component" value="Unassembled WGS sequence"/>
</dbReference>
<sequence>MNGNKGKSTSSPSALPKAGDLVVRDEEGKFYLLKKEVYELHRIQTDAPGFEEITAHLKGLSQQRVLLADVPKGWLSGAGAMCKLINLAGIRIGGSPSPQPQPREQLPCPFIIEDT</sequence>
<proteinExistence type="predicted"/>
<keyword evidence="3" id="KW-1185">Reference proteome</keyword>
<reference evidence="3" key="1">
    <citation type="submission" date="2018-09" db="EMBL/GenBank/DDBJ databases">
        <authorList>
            <person name="Livingstone P.G."/>
            <person name="Whitworth D.E."/>
        </authorList>
    </citation>
    <scope>NUCLEOTIDE SEQUENCE [LARGE SCALE GENOMIC DNA]</scope>
    <source>
        <strain evidence="3">CA054A</strain>
    </source>
</reference>
<evidence type="ECO:0000313" key="3">
    <source>
        <dbReference type="Proteomes" id="UP000268094"/>
    </source>
</evidence>
<dbReference type="EMBL" id="RAVZ01000082">
    <property type="protein sequence ID" value="RKG88416.1"/>
    <property type="molecule type" value="Genomic_DNA"/>
</dbReference>
<dbReference type="RefSeq" id="WP_120541205.1">
    <property type="nucleotide sequence ID" value="NZ_RAVZ01000082.1"/>
</dbReference>
<name>A0A3A8J0T0_9BACT</name>
<feature type="compositionally biased region" description="Polar residues" evidence="1">
    <location>
        <begin position="1"/>
        <end position="13"/>
    </location>
</feature>
<dbReference type="AlphaFoldDB" id="A0A3A8J0T0"/>
<gene>
    <name evidence="2" type="ORF">D7V88_14360</name>
</gene>
<comment type="caution">
    <text evidence="2">The sequence shown here is derived from an EMBL/GenBank/DDBJ whole genome shotgun (WGS) entry which is preliminary data.</text>
</comment>
<feature type="region of interest" description="Disordered" evidence="1">
    <location>
        <begin position="1"/>
        <end position="20"/>
    </location>
</feature>
<accession>A0A3A8J0T0</accession>